<dbReference type="PANTHER" id="PTHR13799:SF14">
    <property type="entry name" value="GTP CYCLOHYDROLASE 1 TYPE 2 HOMOLOG"/>
    <property type="match status" value="1"/>
</dbReference>
<dbReference type="SUPFAM" id="SSF102705">
    <property type="entry name" value="NIF3 (NGG1p interacting factor 3)-like"/>
    <property type="match status" value="1"/>
</dbReference>
<proteinExistence type="inferred from homology"/>
<dbReference type="NCBIfam" id="TIGR00486">
    <property type="entry name" value="YbgI_SA1388"/>
    <property type="match status" value="1"/>
</dbReference>
<dbReference type="Proteomes" id="UP000642107">
    <property type="component" value="Unassembled WGS sequence"/>
</dbReference>
<dbReference type="InterPro" id="IPR002678">
    <property type="entry name" value="DUF34/NIF3"/>
</dbReference>
<evidence type="ECO:0000256" key="3">
    <source>
        <dbReference type="ARBA" id="ARBA00022112"/>
    </source>
</evidence>
<dbReference type="RefSeq" id="WP_192281365.1">
    <property type="nucleotide sequence ID" value="NZ_JACZDF010000007.1"/>
</dbReference>
<comment type="subunit">
    <text evidence="2">Homohexamer.</text>
</comment>
<dbReference type="Gene3D" id="3.40.1390.30">
    <property type="entry name" value="NIF3 (NGG1p interacting factor 3)-like"/>
    <property type="match status" value="2"/>
</dbReference>
<reference evidence="5 6" key="1">
    <citation type="submission" date="2020-09" db="EMBL/GenBank/DDBJ databases">
        <title>Flavimobilis rhizosphaerae sp. nov., isolated from rhizosphere soil of Spartina alterniflora.</title>
        <authorList>
            <person name="Hanqin C."/>
        </authorList>
    </citation>
    <scope>NUCLEOTIDE SEQUENCE [LARGE SCALE GENOMIC DNA]</scope>
    <source>
        <strain evidence="5 6">GY 10621</strain>
    </source>
</reference>
<evidence type="ECO:0000313" key="6">
    <source>
        <dbReference type="Proteomes" id="UP000642107"/>
    </source>
</evidence>
<comment type="similarity">
    <text evidence="1">Belongs to the GTP cyclohydrolase I type 2/NIF3 family.</text>
</comment>
<name>A0ABR9DST3_9MICO</name>
<comment type="caution">
    <text evidence="5">The sequence shown here is derived from an EMBL/GenBank/DDBJ whole genome shotgun (WGS) entry which is preliminary data.</text>
</comment>
<keyword evidence="6" id="KW-1185">Reference proteome</keyword>
<dbReference type="EMBL" id="JACZDF010000007">
    <property type="protein sequence ID" value="MBD9700200.1"/>
    <property type="molecule type" value="Genomic_DNA"/>
</dbReference>
<organism evidence="5 6">
    <name type="scientific">Flavimobilis rhizosphaerae</name>
    <dbReference type="NCBI Taxonomy" id="2775421"/>
    <lineage>
        <taxon>Bacteria</taxon>
        <taxon>Bacillati</taxon>
        <taxon>Actinomycetota</taxon>
        <taxon>Actinomycetes</taxon>
        <taxon>Micrococcales</taxon>
        <taxon>Jonesiaceae</taxon>
        <taxon>Flavimobilis</taxon>
    </lineage>
</organism>
<accession>A0ABR9DST3</accession>
<dbReference type="PANTHER" id="PTHR13799">
    <property type="entry name" value="NGG1 INTERACTING FACTOR 3"/>
    <property type="match status" value="1"/>
</dbReference>
<dbReference type="InterPro" id="IPR036069">
    <property type="entry name" value="DUF34/NIF3_sf"/>
</dbReference>
<evidence type="ECO:0000256" key="2">
    <source>
        <dbReference type="ARBA" id="ARBA00011643"/>
    </source>
</evidence>
<evidence type="ECO:0000256" key="1">
    <source>
        <dbReference type="ARBA" id="ARBA00006964"/>
    </source>
</evidence>
<evidence type="ECO:0000256" key="4">
    <source>
        <dbReference type="ARBA" id="ARBA00022723"/>
    </source>
</evidence>
<dbReference type="Pfam" id="PF01784">
    <property type="entry name" value="DUF34_NIF3"/>
    <property type="match status" value="1"/>
</dbReference>
<sequence>MSQPTLGEVVDLVHSWYPPATAEGWDAVGLVAGDPAEPVRRILVALDPVAAVVDEALAWDADLVLTHHPLLLRGVHAVTADDPKGAIVHRLVRGGCALLASHTNADVADGGVAEALAGLLGLTGVRPVVPDSPGGATGAGRMGELPSPATLRAFAAHAAAVLPATPQGLRVAGDLDAEVRTIAVLPGSDDTRFAEAAAAGADVYVSSDLKHHPVSEQRERALLGDGRPFVVDTAHWASESPWLRVVAARLAAALAAQGHDVEVRVSELRTDPWTARVASPGHP</sequence>
<evidence type="ECO:0000313" key="5">
    <source>
        <dbReference type="EMBL" id="MBD9700200.1"/>
    </source>
</evidence>
<keyword evidence="4" id="KW-0479">Metal-binding</keyword>
<protein>
    <recommendedName>
        <fullName evidence="3">GTP cyclohydrolase 1 type 2 homolog</fullName>
    </recommendedName>
</protein>
<gene>
    <name evidence="5" type="ORF">IGS67_11995</name>
</gene>